<keyword evidence="3" id="KW-1185">Reference proteome</keyword>
<protein>
    <submittedName>
        <fullName evidence="2">Uncharacterized protein</fullName>
    </submittedName>
</protein>
<evidence type="ECO:0000313" key="2">
    <source>
        <dbReference type="EMBL" id="CAH6660994.1"/>
    </source>
</evidence>
<gene>
    <name evidence="2" type="ORF">FBBNIHIM_17955</name>
</gene>
<dbReference type="EMBL" id="CALSBS010000018">
    <property type="protein sequence ID" value="CAH6660994.1"/>
    <property type="molecule type" value="Genomic_DNA"/>
</dbReference>
<comment type="caution">
    <text evidence="2">The sequence shown here is derived from an EMBL/GenBank/DDBJ whole genome shotgun (WGS) entry which is preliminary data.</text>
</comment>
<name>A0ABM9FCR7_9ENTR</name>
<evidence type="ECO:0000256" key="1">
    <source>
        <dbReference type="SAM" id="Phobius"/>
    </source>
</evidence>
<feature type="transmembrane region" description="Helical" evidence="1">
    <location>
        <begin position="68"/>
        <end position="88"/>
    </location>
</feature>
<reference evidence="2" key="1">
    <citation type="submission" date="2022-05" db="EMBL/GenBank/DDBJ databases">
        <authorList>
            <person name="Blom J."/>
        </authorList>
    </citation>
    <scope>NUCLEOTIDE SEQUENCE</scope>
    <source>
        <strain evidence="2">Type strain: CPO20170097</strain>
    </source>
</reference>
<keyword evidence="1" id="KW-0472">Membrane</keyword>
<evidence type="ECO:0000313" key="3">
    <source>
        <dbReference type="Proteomes" id="UP001152651"/>
    </source>
</evidence>
<dbReference type="RefSeq" id="WP_149464223.1">
    <property type="nucleotide sequence ID" value="NZ_CALSBS010000018.1"/>
</dbReference>
<sequence length="239" mass="27600">MRYVIYFILLIVSFVVGHFKSGISLHEMESEPGQFGEYIGAVFLSPLILPTIIFFIVKIFRRHKETNYLRCSNWVLGVMLLSNISYALTFNTPHYKTLPEAQVTFTVPDRGWKLEEAKSNGRQVKMLFSGNYRIAIYAERHSQAELNIYNLNDIKAFSKKLLGDAYDEDLYQVYKCTAKNFRCAFQAVSSEQHKKEIIYVYLLDKESVIQLTVVINKDNFEKDYAAFKTILDSAVNANP</sequence>
<proteinExistence type="predicted"/>
<feature type="transmembrane region" description="Helical" evidence="1">
    <location>
        <begin position="35"/>
        <end position="56"/>
    </location>
</feature>
<keyword evidence="1" id="KW-0812">Transmembrane</keyword>
<accession>A0ABM9FCR7</accession>
<dbReference type="Proteomes" id="UP001152651">
    <property type="component" value="Unassembled WGS sequence"/>
</dbReference>
<organism evidence="2 3">
    <name type="scientific">Pseudocitrobacter vendiensis</name>
    <dbReference type="NCBI Taxonomy" id="2488306"/>
    <lineage>
        <taxon>Bacteria</taxon>
        <taxon>Pseudomonadati</taxon>
        <taxon>Pseudomonadota</taxon>
        <taxon>Gammaproteobacteria</taxon>
        <taxon>Enterobacterales</taxon>
        <taxon>Enterobacteriaceae</taxon>
        <taxon>Pseudocitrobacter</taxon>
    </lineage>
</organism>
<keyword evidence="1" id="KW-1133">Transmembrane helix</keyword>